<dbReference type="PANTHER" id="PTHR38474:SF1">
    <property type="entry name" value="SLR0299 PROTEIN"/>
    <property type="match status" value="1"/>
</dbReference>
<dbReference type="SMART" id="SM01059">
    <property type="entry name" value="CAT"/>
    <property type="match status" value="1"/>
</dbReference>
<dbReference type="RefSeq" id="WP_164032312.1">
    <property type="nucleotide sequence ID" value="NZ_JAABOQ010000004.1"/>
</dbReference>
<evidence type="ECO:0000313" key="2">
    <source>
        <dbReference type="EMBL" id="NER17635.1"/>
    </source>
</evidence>
<dbReference type="Pfam" id="PF00302">
    <property type="entry name" value="CAT"/>
    <property type="match status" value="1"/>
</dbReference>
<sequence length="213" mass="24401">MSSIKKLNIDTWVRKDHFNFYKDFDKPFYGLTANVDVKIAREFCDATKNSFFIWYLHKCFTAVNEIESLKYRIDDEGEVSIHEKIGASATINRPNGTFGFSYIDYDSDFDVFQANTQQEIDRVQNSEGLVPSNGNIGTIHFSAIPWVHFTSLSHAMHSGFKDSIPKISVGKIQERDNQLLMPVSIHVHHALVDGSDIGTFYQRFQNHLNKTTN</sequence>
<keyword evidence="3" id="KW-1185">Reference proteome</keyword>
<dbReference type="Proteomes" id="UP000474296">
    <property type="component" value="Unassembled WGS sequence"/>
</dbReference>
<dbReference type="AlphaFoldDB" id="A0A6M0CIA9"/>
<dbReference type="PANTHER" id="PTHR38474">
    <property type="entry name" value="SLR0299 PROTEIN"/>
    <property type="match status" value="1"/>
</dbReference>
<reference evidence="2 3" key="1">
    <citation type="submission" date="2020-01" db="EMBL/GenBank/DDBJ databases">
        <title>Spongiivirga citrea KCTC 32990T.</title>
        <authorList>
            <person name="Wang G."/>
        </authorList>
    </citation>
    <scope>NUCLEOTIDE SEQUENCE [LARGE SCALE GENOMIC DNA]</scope>
    <source>
        <strain evidence="2 3">KCTC 32990</strain>
    </source>
</reference>
<protein>
    <submittedName>
        <fullName evidence="2">Chloramphenicol acetyltransferase</fullName>
    </submittedName>
</protein>
<keyword evidence="2" id="KW-0808">Transferase</keyword>
<name>A0A6M0CIA9_9FLAO</name>
<evidence type="ECO:0000256" key="1">
    <source>
        <dbReference type="PIRSR" id="PIRSR000440-1"/>
    </source>
</evidence>
<dbReference type="SUPFAM" id="SSF52777">
    <property type="entry name" value="CoA-dependent acyltransferases"/>
    <property type="match status" value="1"/>
</dbReference>
<evidence type="ECO:0000313" key="3">
    <source>
        <dbReference type="Proteomes" id="UP000474296"/>
    </source>
</evidence>
<accession>A0A6M0CIA9</accession>
<organism evidence="2 3">
    <name type="scientific">Spongiivirga citrea</name>
    <dbReference type="NCBI Taxonomy" id="1481457"/>
    <lineage>
        <taxon>Bacteria</taxon>
        <taxon>Pseudomonadati</taxon>
        <taxon>Bacteroidota</taxon>
        <taxon>Flavobacteriia</taxon>
        <taxon>Flavobacteriales</taxon>
        <taxon>Flavobacteriaceae</taxon>
        <taxon>Spongiivirga</taxon>
    </lineage>
</organism>
<proteinExistence type="predicted"/>
<dbReference type="InterPro" id="IPR001707">
    <property type="entry name" value="Cmp_AcTrfase"/>
</dbReference>
<dbReference type="PIRSF" id="PIRSF000440">
    <property type="entry name" value="CAT"/>
    <property type="match status" value="1"/>
</dbReference>
<dbReference type="InterPro" id="IPR023213">
    <property type="entry name" value="CAT-like_dom_sf"/>
</dbReference>
<comment type="caution">
    <text evidence="2">The sequence shown here is derived from an EMBL/GenBank/DDBJ whole genome shotgun (WGS) entry which is preliminary data.</text>
</comment>
<dbReference type="EMBL" id="JAABOQ010000004">
    <property type="protein sequence ID" value="NER17635.1"/>
    <property type="molecule type" value="Genomic_DNA"/>
</dbReference>
<feature type="active site" description="Proton acceptor" evidence="1">
    <location>
        <position position="189"/>
    </location>
</feature>
<gene>
    <name evidence="2" type="ORF">GWK10_10460</name>
</gene>
<dbReference type="GO" id="GO:0008811">
    <property type="term" value="F:chloramphenicol O-acetyltransferase activity"/>
    <property type="evidence" value="ECO:0007669"/>
    <property type="project" value="InterPro"/>
</dbReference>
<dbReference type="Gene3D" id="3.30.559.10">
    <property type="entry name" value="Chloramphenicol acetyltransferase-like domain"/>
    <property type="match status" value="1"/>
</dbReference>